<evidence type="ECO:0000313" key="3">
    <source>
        <dbReference type="Proteomes" id="UP001168972"/>
    </source>
</evidence>
<protein>
    <submittedName>
        <fullName evidence="2">Uncharacterized protein</fullName>
    </submittedName>
</protein>
<reference evidence="2" key="1">
    <citation type="journal article" date="2023" name="bioRxiv">
        <title>Scaffold-level genome assemblies of two parasitoid biocontrol wasps reveal the parthenogenesis mechanism and an associated novel virus.</title>
        <authorList>
            <person name="Inwood S."/>
            <person name="Skelly J."/>
            <person name="Guhlin J."/>
            <person name="Harrop T."/>
            <person name="Goldson S."/>
            <person name="Dearden P."/>
        </authorList>
    </citation>
    <scope>NUCLEOTIDE SEQUENCE</scope>
    <source>
        <strain evidence="2">Lincoln</strain>
        <tissue evidence="2">Whole body</tissue>
    </source>
</reference>
<organism evidence="2 3">
    <name type="scientific">Microctonus hyperodae</name>
    <name type="common">Parasitoid wasp</name>
    <dbReference type="NCBI Taxonomy" id="165561"/>
    <lineage>
        <taxon>Eukaryota</taxon>
        <taxon>Metazoa</taxon>
        <taxon>Ecdysozoa</taxon>
        <taxon>Arthropoda</taxon>
        <taxon>Hexapoda</taxon>
        <taxon>Insecta</taxon>
        <taxon>Pterygota</taxon>
        <taxon>Neoptera</taxon>
        <taxon>Endopterygota</taxon>
        <taxon>Hymenoptera</taxon>
        <taxon>Apocrita</taxon>
        <taxon>Ichneumonoidea</taxon>
        <taxon>Braconidae</taxon>
        <taxon>Euphorinae</taxon>
        <taxon>Microctonus</taxon>
    </lineage>
</organism>
<keyword evidence="1" id="KW-0812">Transmembrane</keyword>
<dbReference type="GO" id="GO:0005739">
    <property type="term" value="C:mitochondrion"/>
    <property type="evidence" value="ECO:0007669"/>
    <property type="project" value="TreeGrafter"/>
</dbReference>
<evidence type="ECO:0000313" key="2">
    <source>
        <dbReference type="EMBL" id="KAK0181991.1"/>
    </source>
</evidence>
<accession>A0AA39L217</accession>
<proteinExistence type="predicted"/>
<reference evidence="2" key="2">
    <citation type="submission" date="2023-03" db="EMBL/GenBank/DDBJ databases">
        <authorList>
            <person name="Inwood S.N."/>
            <person name="Skelly J.G."/>
            <person name="Guhlin J."/>
            <person name="Harrop T.W.R."/>
            <person name="Goldson S.G."/>
            <person name="Dearden P.K."/>
        </authorList>
    </citation>
    <scope>NUCLEOTIDE SEQUENCE</scope>
    <source>
        <strain evidence="2">Lincoln</strain>
        <tissue evidence="2">Whole body</tissue>
    </source>
</reference>
<dbReference type="InterPro" id="IPR045325">
    <property type="entry name" value="TMEM70/TMEM186/TMEM223"/>
</dbReference>
<feature type="transmembrane region" description="Helical" evidence="1">
    <location>
        <begin position="98"/>
        <end position="117"/>
    </location>
</feature>
<keyword evidence="1" id="KW-1133">Transmembrane helix</keyword>
<dbReference type="AlphaFoldDB" id="A0AA39L217"/>
<dbReference type="Pfam" id="PF06979">
    <property type="entry name" value="TMEM70"/>
    <property type="match status" value="1"/>
</dbReference>
<comment type="caution">
    <text evidence="2">The sequence shown here is derived from an EMBL/GenBank/DDBJ whole genome shotgun (WGS) entry which is preliminary data.</text>
</comment>
<keyword evidence="3" id="KW-1185">Reference proteome</keyword>
<dbReference type="EMBL" id="JAQQBR010000001">
    <property type="protein sequence ID" value="KAK0181991.1"/>
    <property type="molecule type" value="Genomic_DNA"/>
</dbReference>
<name>A0AA39L217_MICHY</name>
<dbReference type="PANTHER" id="PTHR14549">
    <property type="entry name" value="TRANSMEMBRANE PROTEIN 223"/>
    <property type="match status" value="1"/>
</dbReference>
<dbReference type="PANTHER" id="PTHR14549:SF2">
    <property type="entry name" value="TRANSMEMBRANE PROTEIN 223"/>
    <property type="match status" value="1"/>
</dbReference>
<gene>
    <name evidence="2" type="ORF">PV327_000166</name>
</gene>
<dbReference type="Proteomes" id="UP001168972">
    <property type="component" value="Unassembled WGS sequence"/>
</dbReference>
<feature type="transmembrane region" description="Helical" evidence="1">
    <location>
        <begin position="137"/>
        <end position="162"/>
    </location>
</feature>
<keyword evidence="1" id="KW-0472">Membrane</keyword>
<sequence length="233" mass="26518">MAINLLKSCSMIKANIFCCTRLTSSVKYFQTPKSPLSTLRYNNPISKSKLLTFKIQSISSIITPVRYVKQDAYSEINTNVANNVLLWKYEIDKHFRRLQIFSCVQFSILTLFSYIMYSNLPSFNNYETVKDYVQDNSIIMLSSVMSLVTGICASLLIWAFTIRSLKYIILNKGGKFATLVSFHPIKKPQPHVVLIDDIIVTKGRRDVGQYLSLKLQQSSSPIFSQIPIEVCTG</sequence>
<dbReference type="InterPro" id="IPR026100">
    <property type="entry name" value="Tmem223"/>
</dbReference>
<evidence type="ECO:0000256" key="1">
    <source>
        <dbReference type="SAM" id="Phobius"/>
    </source>
</evidence>